<dbReference type="AlphaFoldDB" id="B6W2T4"/>
<protein>
    <recommendedName>
        <fullName evidence="3">Abi-like protein</fullName>
    </recommendedName>
</protein>
<evidence type="ECO:0000313" key="1">
    <source>
        <dbReference type="EMBL" id="EEB23627.1"/>
    </source>
</evidence>
<reference evidence="1 2" key="1">
    <citation type="submission" date="2008-10" db="EMBL/GenBank/DDBJ databases">
        <title>Draft genome sequence of Bacteroides dorei (DSM 17855).</title>
        <authorList>
            <person name="Sudarsanam P."/>
            <person name="Ley R."/>
            <person name="Guruge J."/>
            <person name="Turnbaugh P.J."/>
            <person name="Mahowald M."/>
            <person name="Liep D."/>
            <person name="Gordon J."/>
        </authorList>
    </citation>
    <scope>NUCLEOTIDE SEQUENCE [LARGE SCALE GENOMIC DNA]</scope>
    <source>
        <strain evidence="1 2">DSM 17855</strain>
    </source>
</reference>
<gene>
    <name evidence="1" type="ORF">BACDOR_04080</name>
</gene>
<proteinExistence type="predicted"/>
<dbReference type="Proteomes" id="UP000004849">
    <property type="component" value="Unassembled WGS sequence"/>
</dbReference>
<evidence type="ECO:0008006" key="3">
    <source>
        <dbReference type="Google" id="ProtNLM"/>
    </source>
</evidence>
<dbReference type="HOGENOM" id="CLU_044962_2_1_10"/>
<dbReference type="Pfam" id="PF07751">
    <property type="entry name" value="Abi_2"/>
    <property type="match status" value="1"/>
</dbReference>
<organism evidence="1 2">
    <name type="scientific">Phocaeicola dorei DSM 17855</name>
    <dbReference type="NCBI Taxonomy" id="483217"/>
    <lineage>
        <taxon>Bacteria</taxon>
        <taxon>Pseudomonadati</taxon>
        <taxon>Bacteroidota</taxon>
        <taxon>Bacteroidia</taxon>
        <taxon>Bacteroidales</taxon>
        <taxon>Bacteroidaceae</taxon>
        <taxon>Phocaeicola</taxon>
    </lineage>
</organism>
<dbReference type="InterPro" id="IPR011664">
    <property type="entry name" value="Abi_system_AbiD/AbiF-like"/>
</dbReference>
<dbReference type="EMBL" id="ABWZ01000075">
    <property type="protein sequence ID" value="EEB23627.1"/>
    <property type="molecule type" value="Genomic_DNA"/>
</dbReference>
<reference evidence="1 2" key="2">
    <citation type="submission" date="2008-10" db="EMBL/GenBank/DDBJ databases">
        <authorList>
            <person name="Fulton L."/>
            <person name="Clifton S."/>
            <person name="Fulton B."/>
            <person name="Xu J."/>
            <person name="Minx P."/>
            <person name="Pepin K.H."/>
            <person name="Johnson M."/>
            <person name="Thiruvilangam P."/>
            <person name="Bhonagiri V."/>
            <person name="Nash W.E."/>
            <person name="Mardis E.R."/>
            <person name="Wilson R.K."/>
        </authorList>
    </citation>
    <scope>NUCLEOTIDE SEQUENCE [LARGE SCALE GENOMIC DNA]</scope>
    <source>
        <strain evidence="1 2">DSM 17855</strain>
    </source>
</reference>
<accession>B6W2T4</accession>
<name>B6W2T4_9BACT</name>
<evidence type="ECO:0000313" key="2">
    <source>
        <dbReference type="Proteomes" id="UP000004849"/>
    </source>
</evidence>
<sequence>MNQRPRTIEEQVSLLRAKGMEFEDLGEAKALLARISYFRLKYFWTDLIDDSTDGDFLPDTSFDMVMKRYNFDHNLRLVLFDAIEMIEVAFRAKIINHMSKAAGNGLWYLDASLFEDADRHQEFVLNLKYEFERSTEPFAKKYIENHPNWQGDSFEGDNPDAWMIIEVATFGTLSKMYKNLKNQLPQKSAIANDFGLYSSREFSNWIEIISLMRNIIAHHSRLWNRALSKKISNIKGHRDLWLNNEFSEMQKKKPYAVTCALVYLCRAVSGSKSIQEKVKALFETSSQVIPIHKIGIPINWKNEPLWR</sequence>